<dbReference type="Proteomes" id="UP000887576">
    <property type="component" value="Unplaced"/>
</dbReference>
<reference evidence="2" key="1">
    <citation type="submission" date="2022-11" db="UniProtKB">
        <authorList>
            <consortium name="WormBaseParasite"/>
        </authorList>
    </citation>
    <scope>IDENTIFICATION</scope>
</reference>
<name>A0AC34RIE3_9BILA</name>
<sequence length="133" mass="14875">MDILHLKEILASKNKLPIWQRKRFKHLNNQYGVKPDVLNHQIATPARTPAGIDVLGELVNALPTAEEGSTKKLTRISRAFSIEQKPTGLEKRESVFGMAVDTIKELVNGTPFHSTKNNALQKNTGRVSLRSHQ</sequence>
<accession>A0AC34RIE3</accession>
<evidence type="ECO:0000313" key="2">
    <source>
        <dbReference type="WBParaSite" id="JU765_v2.g7105.t1"/>
    </source>
</evidence>
<organism evidence="1 2">
    <name type="scientific">Panagrolaimus sp. JU765</name>
    <dbReference type="NCBI Taxonomy" id="591449"/>
    <lineage>
        <taxon>Eukaryota</taxon>
        <taxon>Metazoa</taxon>
        <taxon>Ecdysozoa</taxon>
        <taxon>Nematoda</taxon>
        <taxon>Chromadorea</taxon>
        <taxon>Rhabditida</taxon>
        <taxon>Tylenchina</taxon>
        <taxon>Panagrolaimomorpha</taxon>
        <taxon>Panagrolaimoidea</taxon>
        <taxon>Panagrolaimidae</taxon>
        <taxon>Panagrolaimus</taxon>
    </lineage>
</organism>
<protein>
    <submittedName>
        <fullName evidence="2">Uncharacterized protein</fullName>
    </submittedName>
</protein>
<evidence type="ECO:0000313" key="1">
    <source>
        <dbReference type="Proteomes" id="UP000887576"/>
    </source>
</evidence>
<dbReference type="WBParaSite" id="JU765_v2.g7105.t1">
    <property type="protein sequence ID" value="JU765_v2.g7105.t1"/>
    <property type="gene ID" value="JU765_v2.g7105"/>
</dbReference>
<proteinExistence type="predicted"/>